<comment type="function">
    <text evidence="1 10">Controls the rotational direction of flagella during chemotaxis.</text>
</comment>
<keyword evidence="11" id="KW-0969">Cilium</keyword>
<evidence type="ECO:0000256" key="6">
    <source>
        <dbReference type="ARBA" id="ARBA00022692"/>
    </source>
</evidence>
<evidence type="ECO:0000256" key="2">
    <source>
        <dbReference type="ARBA" id="ARBA00004162"/>
    </source>
</evidence>
<dbReference type="RefSeq" id="WP_063243511.1">
    <property type="nucleotide sequence ID" value="NZ_CP168967.1"/>
</dbReference>
<dbReference type="PANTHER" id="PTHR35091">
    <property type="entry name" value="FLAGELLAR PROTEIN FLIL"/>
    <property type="match status" value="1"/>
</dbReference>
<gene>
    <name evidence="11" type="ORF">AZI85_03705</name>
</gene>
<accession>A0A150WKN0</accession>
<dbReference type="GO" id="GO:0006935">
    <property type="term" value="P:chemotaxis"/>
    <property type="evidence" value="ECO:0007669"/>
    <property type="project" value="UniProtKB-KW"/>
</dbReference>
<evidence type="ECO:0000256" key="10">
    <source>
        <dbReference type="RuleBase" id="RU364125"/>
    </source>
</evidence>
<evidence type="ECO:0000256" key="9">
    <source>
        <dbReference type="ARBA" id="ARBA00023136"/>
    </source>
</evidence>
<keyword evidence="6 10" id="KW-0812">Transmembrane</keyword>
<dbReference type="EMBL" id="LUKF01000012">
    <property type="protein sequence ID" value="KYG64530.1"/>
    <property type="molecule type" value="Genomic_DNA"/>
</dbReference>
<comment type="similarity">
    <text evidence="3 10">Belongs to the FliL family.</text>
</comment>
<sequence>MAEAQAQAAAPKKNVGKLLQIVFAVVNLGVMGGGAYMVYASTMGWESPSISEEQAERELASIHDSGDTTPLVYTMDKFTVNLGGEPKRTIRLEVNLQMLGKEGFEEVMEPENRAKARDRIVRLLNDNSFNDLDSIQGKLFLKDKIAGEVNGILHRGVVKDVFFSDFVVQ</sequence>
<keyword evidence="11" id="KW-0282">Flagellum</keyword>
<keyword evidence="5 10" id="KW-0145">Chemotaxis</keyword>
<dbReference type="InterPro" id="IPR005503">
    <property type="entry name" value="FliL"/>
</dbReference>
<comment type="subcellular location">
    <subcellularLocation>
        <location evidence="2">Cell membrane</location>
        <topology evidence="2">Single-pass membrane protein</topology>
    </subcellularLocation>
</comment>
<keyword evidence="7 10" id="KW-0283">Flagellar rotation</keyword>
<dbReference type="GO" id="GO:0009425">
    <property type="term" value="C:bacterial-type flagellum basal body"/>
    <property type="evidence" value="ECO:0007669"/>
    <property type="project" value="InterPro"/>
</dbReference>
<keyword evidence="4 10" id="KW-1003">Cell membrane</keyword>
<evidence type="ECO:0000256" key="8">
    <source>
        <dbReference type="ARBA" id="ARBA00022989"/>
    </source>
</evidence>
<proteinExistence type="inferred from homology"/>
<organism evidence="11 12">
    <name type="scientific">Bdellovibrio bacteriovorus</name>
    <dbReference type="NCBI Taxonomy" id="959"/>
    <lineage>
        <taxon>Bacteria</taxon>
        <taxon>Pseudomonadati</taxon>
        <taxon>Bdellovibrionota</taxon>
        <taxon>Bdellovibrionia</taxon>
        <taxon>Bdellovibrionales</taxon>
        <taxon>Pseudobdellovibrionaceae</taxon>
        <taxon>Bdellovibrio</taxon>
    </lineage>
</organism>
<keyword evidence="11" id="KW-0966">Cell projection</keyword>
<evidence type="ECO:0000256" key="5">
    <source>
        <dbReference type="ARBA" id="ARBA00022500"/>
    </source>
</evidence>
<dbReference type="AlphaFoldDB" id="A0A150WKN0"/>
<evidence type="ECO:0000256" key="1">
    <source>
        <dbReference type="ARBA" id="ARBA00002254"/>
    </source>
</evidence>
<protein>
    <recommendedName>
        <fullName evidence="10">Flagellar protein FliL</fullName>
    </recommendedName>
</protein>
<dbReference type="GO" id="GO:0071978">
    <property type="term" value="P:bacterial-type flagellum-dependent swarming motility"/>
    <property type="evidence" value="ECO:0007669"/>
    <property type="project" value="TreeGrafter"/>
</dbReference>
<name>A0A150WKN0_BDEBC</name>
<dbReference type="Proteomes" id="UP000075391">
    <property type="component" value="Unassembled WGS sequence"/>
</dbReference>
<evidence type="ECO:0000313" key="12">
    <source>
        <dbReference type="Proteomes" id="UP000075391"/>
    </source>
</evidence>
<keyword evidence="9 10" id="KW-0472">Membrane</keyword>
<dbReference type="OrthoDB" id="5294906at2"/>
<feature type="transmembrane region" description="Helical" evidence="10">
    <location>
        <begin position="18"/>
        <end position="39"/>
    </location>
</feature>
<evidence type="ECO:0000313" key="11">
    <source>
        <dbReference type="EMBL" id="KYG64530.1"/>
    </source>
</evidence>
<reference evidence="11 12" key="1">
    <citation type="submission" date="2016-03" db="EMBL/GenBank/DDBJ databases">
        <authorList>
            <person name="Ploux O."/>
        </authorList>
    </citation>
    <scope>NUCLEOTIDE SEQUENCE [LARGE SCALE GENOMIC DNA]</scope>
    <source>
        <strain evidence="11 12">BER2</strain>
    </source>
</reference>
<keyword evidence="8 10" id="KW-1133">Transmembrane helix</keyword>
<evidence type="ECO:0000256" key="3">
    <source>
        <dbReference type="ARBA" id="ARBA00008281"/>
    </source>
</evidence>
<dbReference type="PANTHER" id="PTHR35091:SF2">
    <property type="entry name" value="FLAGELLAR PROTEIN FLIL"/>
    <property type="match status" value="1"/>
</dbReference>
<dbReference type="Pfam" id="PF03748">
    <property type="entry name" value="FliL"/>
    <property type="match status" value="1"/>
</dbReference>
<evidence type="ECO:0000256" key="7">
    <source>
        <dbReference type="ARBA" id="ARBA00022779"/>
    </source>
</evidence>
<evidence type="ECO:0000256" key="4">
    <source>
        <dbReference type="ARBA" id="ARBA00022475"/>
    </source>
</evidence>
<dbReference type="GO" id="GO:0005886">
    <property type="term" value="C:plasma membrane"/>
    <property type="evidence" value="ECO:0007669"/>
    <property type="project" value="UniProtKB-SubCell"/>
</dbReference>
<comment type="caution">
    <text evidence="11">The sequence shown here is derived from an EMBL/GenBank/DDBJ whole genome shotgun (WGS) entry which is preliminary data.</text>
</comment>